<dbReference type="InterPro" id="IPR011009">
    <property type="entry name" value="Kinase-like_dom_sf"/>
</dbReference>
<name>A0A2G5D6Y7_AQUCA</name>
<evidence type="ECO:0000256" key="6">
    <source>
        <dbReference type="ARBA" id="ARBA00022729"/>
    </source>
</evidence>
<gene>
    <name evidence="17" type="ORF">AQUCO_02600008v1</name>
</gene>
<dbReference type="InterPro" id="IPR045874">
    <property type="entry name" value="LRK10/LRL21-25-like"/>
</dbReference>
<feature type="domain" description="Protein kinase" evidence="16">
    <location>
        <begin position="38"/>
        <end position="313"/>
    </location>
</feature>
<evidence type="ECO:0000256" key="9">
    <source>
        <dbReference type="ARBA" id="ARBA00022840"/>
    </source>
</evidence>
<evidence type="ECO:0000313" key="17">
    <source>
        <dbReference type="EMBL" id="PIA39268.1"/>
    </source>
</evidence>
<protein>
    <recommendedName>
        <fullName evidence="2">non-specific serine/threonine protein kinase</fullName>
        <ecNumber evidence="2">2.7.11.1</ecNumber>
    </recommendedName>
</protein>
<dbReference type="EC" id="2.7.11.1" evidence="2"/>
<keyword evidence="5" id="KW-0812">Transmembrane</keyword>
<dbReference type="InterPro" id="IPR000719">
    <property type="entry name" value="Prot_kinase_dom"/>
</dbReference>
<evidence type="ECO:0000259" key="16">
    <source>
        <dbReference type="PROSITE" id="PS50011"/>
    </source>
</evidence>
<keyword evidence="10" id="KW-1133">Transmembrane helix</keyword>
<dbReference type="FunFam" id="1.10.510.10:FF:001023">
    <property type="entry name" value="Os07g0541700 protein"/>
    <property type="match status" value="1"/>
</dbReference>
<comment type="subcellular location">
    <subcellularLocation>
        <location evidence="1">Membrane</location>
        <topology evidence="1">Single-pass type I membrane protein</topology>
    </subcellularLocation>
</comment>
<dbReference type="Proteomes" id="UP000230069">
    <property type="component" value="Unassembled WGS sequence"/>
</dbReference>
<evidence type="ECO:0000256" key="12">
    <source>
        <dbReference type="ARBA" id="ARBA00023180"/>
    </source>
</evidence>
<dbReference type="InParanoid" id="A0A2G5D6Y7"/>
<comment type="catalytic activity">
    <reaction evidence="14">
        <text>L-seryl-[protein] + ATP = O-phospho-L-seryl-[protein] + ADP + H(+)</text>
        <dbReference type="Rhea" id="RHEA:17989"/>
        <dbReference type="Rhea" id="RHEA-COMP:9863"/>
        <dbReference type="Rhea" id="RHEA-COMP:11604"/>
        <dbReference type="ChEBI" id="CHEBI:15378"/>
        <dbReference type="ChEBI" id="CHEBI:29999"/>
        <dbReference type="ChEBI" id="CHEBI:30616"/>
        <dbReference type="ChEBI" id="CHEBI:83421"/>
        <dbReference type="ChEBI" id="CHEBI:456216"/>
        <dbReference type="EC" id="2.7.11.1"/>
    </reaction>
</comment>
<keyword evidence="12" id="KW-0325">Glycoprotein</keyword>
<dbReference type="OrthoDB" id="547759at2759"/>
<reference evidence="17 18" key="1">
    <citation type="submission" date="2017-09" db="EMBL/GenBank/DDBJ databases">
        <title>WGS assembly of Aquilegia coerulea Goldsmith.</title>
        <authorList>
            <person name="Hodges S."/>
            <person name="Kramer E."/>
            <person name="Nordborg M."/>
            <person name="Tomkins J."/>
            <person name="Borevitz J."/>
            <person name="Derieg N."/>
            <person name="Yan J."/>
            <person name="Mihaltcheva S."/>
            <person name="Hayes R.D."/>
            <person name="Rokhsar D."/>
        </authorList>
    </citation>
    <scope>NUCLEOTIDE SEQUENCE [LARGE SCALE GENOMIC DNA]</scope>
    <source>
        <strain evidence="18">cv. Goldsmith</strain>
    </source>
</reference>
<evidence type="ECO:0000256" key="4">
    <source>
        <dbReference type="ARBA" id="ARBA00022679"/>
    </source>
</evidence>
<evidence type="ECO:0000256" key="15">
    <source>
        <dbReference type="PROSITE-ProRule" id="PRU10141"/>
    </source>
</evidence>
<accession>A0A2G5D6Y7</accession>
<dbReference type="EMBL" id="KZ305043">
    <property type="protein sequence ID" value="PIA39268.1"/>
    <property type="molecule type" value="Genomic_DNA"/>
</dbReference>
<evidence type="ECO:0000256" key="7">
    <source>
        <dbReference type="ARBA" id="ARBA00022741"/>
    </source>
</evidence>
<keyword evidence="6" id="KW-0732">Signal</keyword>
<evidence type="ECO:0000256" key="5">
    <source>
        <dbReference type="ARBA" id="ARBA00022692"/>
    </source>
</evidence>
<keyword evidence="8" id="KW-0418">Kinase</keyword>
<sequence length="374" mass="42618">MAHHEATENLEILESFSNQSEREKTKIFSSEQLQIFTSDFSTHLGSGSFGDVYQGIYNGEKVAVKVFKEELAADNIKEQFIAEVSKLGNTHHNNLVKLYGFCFTPKIKALVYEFMEMESLDKVLHGKQSLKWETLCNIAIGTAKGLAYLHVDCQPSIIHYGIKPSNILLDSSYSPKIGDFGLDKLLKIDVTHVSTMTHVRGAPYYCTPEIYLPYLTVNYKCDIYSYGMMLFDIVSMGKYQHQQGEDWFPRTVWDKYEKGKLEEVMADCIEEKDKDMAKRILMIALNCVEFSASQRPSMSDVVKMLEGKKDPRLPPNWFLSSPPQASSSMVVPNKRNLELESGLVEKMINPHHEKEKVNISLYIVSDSEIPFNFS</sequence>
<organism evidence="17 18">
    <name type="scientific">Aquilegia coerulea</name>
    <name type="common">Rocky mountain columbine</name>
    <dbReference type="NCBI Taxonomy" id="218851"/>
    <lineage>
        <taxon>Eukaryota</taxon>
        <taxon>Viridiplantae</taxon>
        <taxon>Streptophyta</taxon>
        <taxon>Embryophyta</taxon>
        <taxon>Tracheophyta</taxon>
        <taxon>Spermatophyta</taxon>
        <taxon>Magnoliopsida</taxon>
        <taxon>Ranunculales</taxon>
        <taxon>Ranunculaceae</taxon>
        <taxon>Thalictroideae</taxon>
        <taxon>Aquilegia</taxon>
    </lineage>
</organism>
<dbReference type="GO" id="GO:0004674">
    <property type="term" value="F:protein serine/threonine kinase activity"/>
    <property type="evidence" value="ECO:0007669"/>
    <property type="project" value="UniProtKB-KW"/>
</dbReference>
<dbReference type="STRING" id="218851.A0A2G5D6Y7"/>
<evidence type="ECO:0000256" key="8">
    <source>
        <dbReference type="ARBA" id="ARBA00022777"/>
    </source>
</evidence>
<evidence type="ECO:0000256" key="14">
    <source>
        <dbReference type="ARBA" id="ARBA00048679"/>
    </source>
</evidence>
<proteinExistence type="predicted"/>
<evidence type="ECO:0000256" key="11">
    <source>
        <dbReference type="ARBA" id="ARBA00023136"/>
    </source>
</evidence>
<dbReference type="Gene3D" id="1.10.510.10">
    <property type="entry name" value="Transferase(Phosphotransferase) domain 1"/>
    <property type="match status" value="1"/>
</dbReference>
<dbReference type="SUPFAM" id="SSF56112">
    <property type="entry name" value="Protein kinase-like (PK-like)"/>
    <property type="match status" value="1"/>
</dbReference>
<evidence type="ECO:0000256" key="10">
    <source>
        <dbReference type="ARBA" id="ARBA00022989"/>
    </source>
</evidence>
<keyword evidence="18" id="KW-1185">Reference proteome</keyword>
<dbReference type="GO" id="GO:0016020">
    <property type="term" value="C:membrane"/>
    <property type="evidence" value="ECO:0007669"/>
    <property type="project" value="UniProtKB-SubCell"/>
</dbReference>
<dbReference type="PROSITE" id="PS00107">
    <property type="entry name" value="PROTEIN_KINASE_ATP"/>
    <property type="match status" value="1"/>
</dbReference>
<keyword evidence="3" id="KW-0723">Serine/threonine-protein kinase</keyword>
<evidence type="ECO:0000256" key="13">
    <source>
        <dbReference type="ARBA" id="ARBA00047899"/>
    </source>
</evidence>
<dbReference type="InterPro" id="IPR001245">
    <property type="entry name" value="Ser-Thr/Tyr_kinase_cat_dom"/>
</dbReference>
<dbReference type="AlphaFoldDB" id="A0A2G5D6Y7"/>
<keyword evidence="11" id="KW-0472">Membrane</keyword>
<evidence type="ECO:0000313" key="18">
    <source>
        <dbReference type="Proteomes" id="UP000230069"/>
    </source>
</evidence>
<dbReference type="InterPro" id="IPR017441">
    <property type="entry name" value="Protein_kinase_ATP_BS"/>
</dbReference>
<evidence type="ECO:0000256" key="1">
    <source>
        <dbReference type="ARBA" id="ARBA00004479"/>
    </source>
</evidence>
<dbReference type="PANTHER" id="PTHR27009">
    <property type="entry name" value="RUST RESISTANCE KINASE LR10-RELATED"/>
    <property type="match status" value="1"/>
</dbReference>
<comment type="catalytic activity">
    <reaction evidence="13">
        <text>L-threonyl-[protein] + ATP = O-phospho-L-threonyl-[protein] + ADP + H(+)</text>
        <dbReference type="Rhea" id="RHEA:46608"/>
        <dbReference type="Rhea" id="RHEA-COMP:11060"/>
        <dbReference type="Rhea" id="RHEA-COMP:11605"/>
        <dbReference type="ChEBI" id="CHEBI:15378"/>
        <dbReference type="ChEBI" id="CHEBI:30013"/>
        <dbReference type="ChEBI" id="CHEBI:30616"/>
        <dbReference type="ChEBI" id="CHEBI:61977"/>
        <dbReference type="ChEBI" id="CHEBI:456216"/>
        <dbReference type="EC" id="2.7.11.1"/>
    </reaction>
</comment>
<feature type="binding site" evidence="15">
    <location>
        <position position="65"/>
    </location>
    <ligand>
        <name>ATP</name>
        <dbReference type="ChEBI" id="CHEBI:30616"/>
    </ligand>
</feature>
<dbReference type="Pfam" id="PF07714">
    <property type="entry name" value="PK_Tyr_Ser-Thr"/>
    <property type="match status" value="1"/>
</dbReference>
<evidence type="ECO:0000256" key="3">
    <source>
        <dbReference type="ARBA" id="ARBA00022527"/>
    </source>
</evidence>
<evidence type="ECO:0000256" key="2">
    <source>
        <dbReference type="ARBA" id="ARBA00012513"/>
    </source>
</evidence>
<dbReference type="PROSITE" id="PS50011">
    <property type="entry name" value="PROTEIN_KINASE_DOM"/>
    <property type="match status" value="1"/>
</dbReference>
<keyword evidence="7 15" id="KW-0547">Nucleotide-binding</keyword>
<keyword evidence="4" id="KW-0808">Transferase</keyword>
<dbReference type="Gene3D" id="3.30.200.20">
    <property type="entry name" value="Phosphorylase Kinase, domain 1"/>
    <property type="match status" value="1"/>
</dbReference>
<dbReference type="GO" id="GO:0005524">
    <property type="term" value="F:ATP binding"/>
    <property type="evidence" value="ECO:0007669"/>
    <property type="project" value="UniProtKB-UniRule"/>
</dbReference>
<keyword evidence="9 15" id="KW-0067">ATP-binding</keyword>